<reference evidence="12" key="1">
    <citation type="journal article" date="2019" name="Int. J. Syst. Evol. Microbiol.">
        <title>The Global Catalogue of Microorganisms (GCM) 10K type strain sequencing project: providing services to taxonomists for standard genome sequencing and annotation.</title>
        <authorList>
            <consortium name="The Broad Institute Genomics Platform"/>
            <consortium name="The Broad Institute Genome Sequencing Center for Infectious Disease"/>
            <person name="Wu L."/>
            <person name="Ma J."/>
        </authorList>
    </citation>
    <scope>NUCLEOTIDE SEQUENCE [LARGE SCALE GENOMIC DNA]</scope>
    <source>
        <strain evidence="12">KCTC 52473</strain>
    </source>
</reference>
<dbReference type="Pfam" id="PF01300">
    <property type="entry name" value="Sua5_yciO_yrdC"/>
    <property type="match status" value="1"/>
</dbReference>
<name>A0ABV7FT28_9ALTE</name>
<evidence type="ECO:0000256" key="7">
    <source>
        <dbReference type="ARBA" id="ARBA00022840"/>
    </source>
</evidence>
<feature type="domain" description="YrdC-like" evidence="10">
    <location>
        <begin position="1"/>
        <end position="183"/>
    </location>
</feature>
<accession>A0ABV7FT28</accession>
<evidence type="ECO:0000313" key="11">
    <source>
        <dbReference type="EMBL" id="MFC3122002.1"/>
    </source>
</evidence>
<comment type="catalytic activity">
    <reaction evidence="8 9">
        <text>L-threonine + hydrogencarbonate + ATP = L-threonylcarbamoyladenylate + diphosphate + H2O</text>
        <dbReference type="Rhea" id="RHEA:36407"/>
        <dbReference type="ChEBI" id="CHEBI:15377"/>
        <dbReference type="ChEBI" id="CHEBI:17544"/>
        <dbReference type="ChEBI" id="CHEBI:30616"/>
        <dbReference type="ChEBI" id="CHEBI:33019"/>
        <dbReference type="ChEBI" id="CHEBI:57926"/>
        <dbReference type="ChEBI" id="CHEBI:73682"/>
        <dbReference type="EC" id="2.7.7.87"/>
    </reaction>
</comment>
<dbReference type="NCBIfam" id="TIGR00057">
    <property type="entry name" value="L-threonylcarbamoyladenylate synthase"/>
    <property type="match status" value="1"/>
</dbReference>
<dbReference type="SUPFAM" id="SSF55821">
    <property type="entry name" value="YrdC/RibB"/>
    <property type="match status" value="1"/>
</dbReference>
<evidence type="ECO:0000313" key="12">
    <source>
        <dbReference type="Proteomes" id="UP001595478"/>
    </source>
</evidence>
<evidence type="ECO:0000256" key="3">
    <source>
        <dbReference type="ARBA" id="ARBA00022679"/>
    </source>
</evidence>
<keyword evidence="6 9" id="KW-0547">Nucleotide-binding</keyword>
<dbReference type="PANTHER" id="PTHR17490">
    <property type="entry name" value="SUA5"/>
    <property type="match status" value="1"/>
</dbReference>
<dbReference type="InterPro" id="IPR006070">
    <property type="entry name" value="Sua5-like_dom"/>
</dbReference>
<evidence type="ECO:0000256" key="2">
    <source>
        <dbReference type="ARBA" id="ARBA00022490"/>
    </source>
</evidence>
<dbReference type="InterPro" id="IPR017945">
    <property type="entry name" value="DHBP_synth_RibB-like_a/b_dom"/>
</dbReference>
<comment type="subcellular location">
    <subcellularLocation>
        <location evidence="1 9">Cytoplasm</location>
    </subcellularLocation>
</comment>
<dbReference type="Proteomes" id="UP001595478">
    <property type="component" value="Unassembled WGS sequence"/>
</dbReference>
<dbReference type="PANTHER" id="PTHR17490:SF18">
    <property type="entry name" value="THREONYLCARBAMOYL-AMP SYNTHASE"/>
    <property type="match status" value="1"/>
</dbReference>
<dbReference type="EC" id="2.7.7.87" evidence="9"/>
<keyword evidence="7 9" id="KW-0067">ATP-binding</keyword>
<dbReference type="PROSITE" id="PS51163">
    <property type="entry name" value="YRDC"/>
    <property type="match status" value="1"/>
</dbReference>
<evidence type="ECO:0000256" key="9">
    <source>
        <dbReference type="HAMAP-Rule" id="MF_01852"/>
    </source>
</evidence>
<comment type="function">
    <text evidence="9">Required for the formation of a threonylcarbamoyl group on adenosine at position 37 (t(6)A37) in tRNAs that read codons beginning with adenine. Catalyzes the conversion of L-threonine, HCO(3)(-)/CO(2) and ATP to give threonylcarbamoyl-AMP (TC-AMP) as the acyladenylate intermediate, with the release of diphosphate.</text>
</comment>
<dbReference type="Gene3D" id="3.90.870.10">
    <property type="entry name" value="DHBP synthase"/>
    <property type="match status" value="1"/>
</dbReference>
<dbReference type="RefSeq" id="WP_376920140.1">
    <property type="nucleotide sequence ID" value="NZ_JBHRSW010000016.1"/>
</dbReference>
<evidence type="ECO:0000256" key="4">
    <source>
        <dbReference type="ARBA" id="ARBA00022694"/>
    </source>
</evidence>
<evidence type="ECO:0000256" key="1">
    <source>
        <dbReference type="ARBA" id="ARBA00004496"/>
    </source>
</evidence>
<dbReference type="InterPro" id="IPR023535">
    <property type="entry name" value="TC-AMP_synthase"/>
</dbReference>
<keyword evidence="4 9" id="KW-0819">tRNA processing</keyword>
<proteinExistence type="inferred from homology"/>
<dbReference type="GO" id="GO:0061710">
    <property type="term" value="F:L-threonylcarbamoyladenylate synthase"/>
    <property type="evidence" value="ECO:0007669"/>
    <property type="project" value="UniProtKB-EC"/>
</dbReference>
<keyword evidence="3 9" id="KW-0808">Transferase</keyword>
<dbReference type="EMBL" id="JBHRSW010000016">
    <property type="protein sequence ID" value="MFC3122002.1"/>
    <property type="molecule type" value="Genomic_DNA"/>
</dbReference>
<comment type="caution">
    <text evidence="11">The sequence shown here is derived from an EMBL/GenBank/DDBJ whole genome shotgun (WGS) entry which is preliminary data.</text>
</comment>
<keyword evidence="5 9" id="KW-0548">Nucleotidyltransferase</keyword>
<comment type="similarity">
    <text evidence="9">Belongs to the SUA5 family. TsaC subfamily.</text>
</comment>
<evidence type="ECO:0000256" key="8">
    <source>
        <dbReference type="ARBA" id="ARBA00048366"/>
    </source>
</evidence>
<evidence type="ECO:0000256" key="6">
    <source>
        <dbReference type="ARBA" id="ARBA00022741"/>
    </source>
</evidence>
<organism evidence="11 12">
    <name type="scientific">Agaribacter flavus</name>
    <dbReference type="NCBI Taxonomy" id="1902781"/>
    <lineage>
        <taxon>Bacteria</taxon>
        <taxon>Pseudomonadati</taxon>
        <taxon>Pseudomonadota</taxon>
        <taxon>Gammaproteobacteria</taxon>
        <taxon>Alteromonadales</taxon>
        <taxon>Alteromonadaceae</taxon>
        <taxon>Agaribacter</taxon>
    </lineage>
</organism>
<keyword evidence="12" id="KW-1185">Reference proteome</keyword>
<keyword evidence="2 9" id="KW-0963">Cytoplasm</keyword>
<evidence type="ECO:0000259" key="10">
    <source>
        <dbReference type="PROSITE" id="PS51163"/>
    </source>
</evidence>
<sequence>MSIDTAVFRQQFNDGCVFAYPTEAVYGLGCNPLNKTAMEKILALKQRPVEKGVILIAANTDQIKPFVKLSSLSHEARHHMNEHWPGPYTYLVPKTSHTPPWISGDSGLVAVRVSAHPLVCELCLAVDSPIISTSANHAGKAPAKTAEDVQHYFDDEVVLIDGSLGTQSKPSTIINAITMEKLR</sequence>
<gene>
    <name evidence="9" type="primary">tsaC</name>
    <name evidence="11" type="ORF">ACFOHL_10250</name>
</gene>
<evidence type="ECO:0000256" key="5">
    <source>
        <dbReference type="ARBA" id="ARBA00022695"/>
    </source>
</evidence>
<dbReference type="InterPro" id="IPR050156">
    <property type="entry name" value="TC-AMP_synthase_SUA5"/>
</dbReference>
<dbReference type="HAMAP" id="MF_01852">
    <property type="entry name" value="TsaC"/>
    <property type="match status" value="1"/>
</dbReference>
<protein>
    <recommendedName>
        <fullName evidence="9">Threonylcarbamoyl-AMP synthase</fullName>
        <shortName evidence="9">TC-AMP synthase</shortName>
        <ecNumber evidence="9">2.7.7.87</ecNumber>
    </recommendedName>
    <alternativeName>
        <fullName evidence="9">L-threonylcarbamoyladenylate synthase</fullName>
    </alternativeName>
    <alternativeName>
        <fullName evidence="9">t(6)A37 threonylcarbamoyladenosine biosynthesis protein TsaC</fullName>
    </alternativeName>
    <alternativeName>
        <fullName evidence="9">tRNA threonylcarbamoyladenosine biosynthesis protein TsaC</fullName>
    </alternativeName>
</protein>